<dbReference type="Proteomes" id="UP000077248">
    <property type="component" value="Unassembled WGS sequence"/>
</dbReference>
<name>A0A177DY38_ALTAL</name>
<evidence type="ECO:0000313" key="2">
    <source>
        <dbReference type="EMBL" id="OAG24091.1"/>
    </source>
</evidence>
<feature type="compositionally biased region" description="Polar residues" evidence="1">
    <location>
        <begin position="226"/>
        <end position="236"/>
    </location>
</feature>
<keyword evidence="4" id="KW-1185">Reference proteome</keyword>
<gene>
    <name evidence="3" type="ORF">AA0117_g11633</name>
    <name evidence="2" type="ORF">CC77DRAFT_957091</name>
</gene>
<dbReference type="KEGG" id="aalt:CC77DRAFT_957091"/>
<organism evidence="2 4">
    <name type="scientific">Alternaria alternata</name>
    <name type="common">Alternaria rot fungus</name>
    <name type="synonym">Torula alternata</name>
    <dbReference type="NCBI Taxonomy" id="5599"/>
    <lineage>
        <taxon>Eukaryota</taxon>
        <taxon>Fungi</taxon>
        <taxon>Dikarya</taxon>
        <taxon>Ascomycota</taxon>
        <taxon>Pezizomycotina</taxon>
        <taxon>Dothideomycetes</taxon>
        <taxon>Pleosporomycetidae</taxon>
        <taxon>Pleosporales</taxon>
        <taxon>Pleosporineae</taxon>
        <taxon>Pleosporaceae</taxon>
        <taxon>Alternaria</taxon>
        <taxon>Alternaria sect. Alternaria</taxon>
        <taxon>Alternaria alternata complex</taxon>
    </lineage>
</organism>
<dbReference type="VEuPathDB" id="FungiDB:CC77DRAFT_957091"/>
<dbReference type="EMBL" id="KV441472">
    <property type="protein sequence ID" value="OAG24091.1"/>
    <property type="molecule type" value="Genomic_DNA"/>
</dbReference>
<dbReference type="EMBL" id="PDXD01000054">
    <property type="protein sequence ID" value="RYN67337.1"/>
    <property type="molecule type" value="Genomic_DNA"/>
</dbReference>
<evidence type="ECO:0000256" key="1">
    <source>
        <dbReference type="SAM" id="MobiDB-lite"/>
    </source>
</evidence>
<reference evidence="3" key="3">
    <citation type="journal article" date="2019" name="J. ISSAAS">
        <title>Genomics, evolutionary history and diagnostics of the Alternaria alternata species group including apple and Asian pear pathotypes.</title>
        <authorList>
            <person name="Armitage A.D."/>
            <person name="Cockerton H.M."/>
            <person name="Sreenivasaprasad S."/>
            <person name="Woodhall J."/>
            <person name="Lane C."/>
            <person name="Harrison R.J."/>
            <person name="Clarkson J.P."/>
        </authorList>
    </citation>
    <scope>NUCLEOTIDE SEQUENCE</scope>
    <source>
        <strain evidence="3">FERA 1177</strain>
    </source>
</reference>
<proteinExistence type="predicted"/>
<sequence length="280" mass="30306">MIETLKEMKHGKSGSYESLALERTASQILHRMEDKDSEDSLESTRTRVLANARAIYGPNRCLDVISFAPTSSRKIGACIVEHNPSSRSYVHCCSAKENSRLAALEHLLVITEDLLQRLMDAEGITSSGWLPATPQSHHAAMFGSAAGSIAGGNSSVASSVQPSRRGSAQPQDLLIDYTQGSPQLVQQSPQFPPPPNSAPSQTPFVNDFNTPYSHHHIQKPKLPRGSSDTAFQTATSPPKAFVQTVPRTNSDIIQQPKPMPVGQFQGPGRGRVQWNLGSEG</sequence>
<accession>A0A177DY38</accession>
<feature type="compositionally biased region" description="Basic residues" evidence="1">
    <location>
        <begin position="213"/>
        <end position="222"/>
    </location>
</feature>
<protein>
    <submittedName>
        <fullName evidence="2">Uncharacterized protein</fullName>
    </submittedName>
</protein>
<feature type="region of interest" description="Disordered" evidence="1">
    <location>
        <begin position="213"/>
        <end position="280"/>
    </location>
</feature>
<reference evidence="5" key="2">
    <citation type="journal article" date="2019" name="bioRxiv">
        <title>Genomics, evolutionary history and diagnostics of the Alternaria alternata species group including apple and Asian pear pathotypes.</title>
        <authorList>
            <person name="Armitage A.D."/>
            <person name="Cockerton H.M."/>
            <person name="Sreenivasaprasad S."/>
            <person name="Woodhall J.W."/>
            <person name="Lane C.R."/>
            <person name="Harrison R.J."/>
            <person name="Clarkson J.P."/>
        </authorList>
    </citation>
    <scope>NUCLEOTIDE SEQUENCE [LARGE SCALE GENOMIC DNA]</scope>
    <source>
        <strain evidence="5">FERA 1177</strain>
    </source>
</reference>
<evidence type="ECO:0000313" key="3">
    <source>
        <dbReference type="EMBL" id="RYN67337.1"/>
    </source>
</evidence>
<dbReference type="OMA" id="QWNLGSE"/>
<dbReference type="AlphaFoldDB" id="A0A177DY38"/>
<dbReference type="GeneID" id="29121118"/>
<evidence type="ECO:0000313" key="5">
    <source>
        <dbReference type="Proteomes" id="UP000291422"/>
    </source>
</evidence>
<dbReference type="RefSeq" id="XP_018389512.1">
    <property type="nucleotide sequence ID" value="XM_018535524.1"/>
</dbReference>
<dbReference type="Proteomes" id="UP000291422">
    <property type="component" value="Unassembled WGS sequence"/>
</dbReference>
<evidence type="ECO:0000313" key="4">
    <source>
        <dbReference type="Proteomes" id="UP000077248"/>
    </source>
</evidence>
<reference evidence="2 4" key="1">
    <citation type="submission" date="2016-05" db="EMBL/GenBank/DDBJ databases">
        <title>Comparative analysis of secretome profiles of manganese(II)-oxidizing ascomycete fungi.</title>
        <authorList>
            <consortium name="DOE Joint Genome Institute"/>
            <person name="Zeiner C.A."/>
            <person name="Purvine S.O."/>
            <person name="Zink E.M."/>
            <person name="Wu S."/>
            <person name="Pasa-Tolic L."/>
            <person name="Chaput D.L."/>
            <person name="Haridas S."/>
            <person name="Grigoriev I.V."/>
            <person name="Santelli C.M."/>
            <person name="Hansel C.M."/>
        </authorList>
    </citation>
    <scope>NUCLEOTIDE SEQUENCE [LARGE SCALE GENOMIC DNA]</scope>
    <source>
        <strain evidence="2 4">SRC1lrK2f</strain>
    </source>
</reference>